<feature type="domain" description="LysM" evidence="2">
    <location>
        <begin position="64"/>
        <end position="110"/>
    </location>
</feature>
<accession>D6PCI5</accession>
<sequence>MLTQEEEKVRKEQYYVAKKSDFLVTVKLTGQLVSTDVEVLKTQLEGQTTIETIVEEGVQVKGPTPYSITEGDTLESIAMAHKKAELNIKRLNEELELDWANLTNGTEIQIPGDLLVELDPLSFKERINSQEIAVQRAENLLLRSQGNVETLKLSSELAQKMAENNYTNALMDLDKLKNNTISNEIVKTRGAIANLETDVELAEKTLRRTQSLKSWVLFPISKCFVKNPQETRLRTRSKFSKPNWRLT</sequence>
<keyword evidence="1" id="KW-0175">Coiled coil</keyword>
<dbReference type="InterPro" id="IPR018392">
    <property type="entry name" value="LysM"/>
</dbReference>
<evidence type="ECO:0000256" key="1">
    <source>
        <dbReference type="SAM" id="Coils"/>
    </source>
</evidence>
<dbReference type="AlphaFoldDB" id="D6PCI5"/>
<dbReference type="InterPro" id="IPR036779">
    <property type="entry name" value="LysM_dom_sf"/>
</dbReference>
<evidence type="ECO:0000313" key="3">
    <source>
        <dbReference type="EMBL" id="ADD93436.1"/>
    </source>
</evidence>
<evidence type="ECO:0000259" key="2">
    <source>
        <dbReference type="PROSITE" id="PS51782"/>
    </source>
</evidence>
<dbReference type="PROSITE" id="PS51782">
    <property type="entry name" value="LYSM"/>
    <property type="match status" value="1"/>
</dbReference>
<reference evidence="3" key="1">
    <citation type="journal article" date="2010" name="ISME J.">
        <title>Metagenome of the Mediterranean deep chlorophyll maximum studied by direct and fosmid library 454 pyrosequencing.</title>
        <authorList>
            <person name="Ghai R."/>
            <person name="Martin-Cuadrado A.B."/>
            <person name="Molto A.G."/>
            <person name="Heredia I.G."/>
            <person name="Cabrera R."/>
            <person name="Martin J."/>
            <person name="Verdu M."/>
            <person name="Deschamps P."/>
            <person name="Moreira D."/>
            <person name="Lopez-Garcia P."/>
            <person name="Mira A."/>
            <person name="Rodriguez-Valera F."/>
        </authorList>
    </citation>
    <scope>NUCLEOTIDE SEQUENCE</scope>
</reference>
<feature type="coiled-coil region" evidence="1">
    <location>
        <begin position="159"/>
        <end position="212"/>
    </location>
</feature>
<dbReference type="Gene3D" id="3.10.350.10">
    <property type="entry name" value="LysM domain"/>
    <property type="match status" value="1"/>
</dbReference>
<dbReference type="EMBL" id="GU942983">
    <property type="protein sequence ID" value="ADD93436.1"/>
    <property type="molecule type" value="Genomic_DNA"/>
</dbReference>
<name>D6PCI5_9BACT</name>
<organism evidence="3">
    <name type="scientific">uncultured marine bacterium MedDCM-OCT-S04-C109</name>
    <dbReference type="NCBI Taxonomy" id="743050"/>
    <lineage>
        <taxon>Bacteria</taxon>
        <taxon>environmental samples</taxon>
    </lineage>
</organism>
<proteinExistence type="predicted"/>
<protein>
    <recommendedName>
        <fullName evidence="2">LysM domain-containing protein</fullName>
    </recommendedName>
</protein>